<dbReference type="InterPro" id="IPR024983">
    <property type="entry name" value="CHAT_dom"/>
</dbReference>
<dbReference type="SUPFAM" id="SSF81901">
    <property type="entry name" value="HCP-like"/>
    <property type="match status" value="1"/>
</dbReference>
<comment type="caution">
    <text evidence="2">The sequence shown here is derived from an EMBL/GenBank/DDBJ whole genome shotgun (WGS) entry which is preliminary data.</text>
</comment>
<dbReference type="Pfam" id="PF12770">
    <property type="entry name" value="CHAT"/>
    <property type="match status" value="1"/>
</dbReference>
<evidence type="ECO:0000313" key="3">
    <source>
        <dbReference type="Proteomes" id="UP001174997"/>
    </source>
</evidence>
<accession>A0AA39Z911</accession>
<dbReference type="Proteomes" id="UP001174997">
    <property type="component" value="Unassembled WGS sequence"/>
</dbReference>
<dbReference type="AlphaFoldDB" id="A0AA39Z911"/>
<dbReference type="InterPro" id="IPR011990">
    <property type="entry name" value="TPR-like_helical_dom_sf"/>
</dbReference>
<protein>
    <submittedName>
        <fullName evidence="2">CHAT domain-containing protein</fullName>
    </submittedName>
</protein>
<reference evidence="2" key="1">
    <citation type="submission" date="2023-06" db="EMBL/GenBank/DDBJ databases">
        <title>Genome-scale phylogeny and comparative genomics of the fungal order Sordariales.</title>
        <authorList>
            <consortium name="Lawrence Berkeley National Laboratory"/>
            <person name="Hensen N."/>
            <person name="Bonometti L."/>
            <person name="Westerberg I."/>
            <person name="Brannstrom I.O."/>
            <person name="Guillou S."/>
            <person name="Cros-Aarteil S."/>
            <person name="Calhoun S."/>
            <person name="Haridas S."/>
            <person name="Kuo A."/>
            <person name="Mondo S."/>
            <person name="Pangilinan J."/>
            <person name="Riley R."/>
            <person name="Labutti K."/>
            <person name="Andreopoulos B."/>
            <person name="Lipzen A."/>
            <person name="Chen C."/>
            <person name="Yanf M."/>
            <person name="Daum C."/>
            <person name="Ng V."/>
            <person name="Clum A."/>
            <person name="Steindorff A."/>
            <person name="Ohm R."/>
            <person name="Martin F."/>
            <person name="Silar P."/>
            <person name="Natvig D."/>
            <person name="Lalanne C."/>
            <person name="Gautier V."/>
            <person name="Ament-Velasquez S.L."/>
            <person name="Kruys A."/>
            <person name="Hutchinson M.I."/>
            <person name="Powell A.J."/>
            <person name="Barry K."/>
            <person name="Miller A.N."/>
            <person name="Grigoriev I.V."/>
            <person name="Debuchy R."/>
            <person name="Gladieux P."/>
            <person name="Thoren M.H."/>
            <person name="Johannesson H."/>
        </authorList>
    </citation>
    <scope>NUCLEOTIDE SEQUENCE</scope>
    <source>
        <strain evidence="2">CBS 307.81</strain>
    </source>
</reference>
<proteinExistence type="predicted"/>
<name>A0AA39Z911_9PEZI</name>
<dbReference type="Gene3D" id="1.25.40.10">
    <property type="entry name" value="Tetratricopeptide repeat domain"/>
    <property type="match status" value="2"/>
</dbReference>
<feature type="domain" description="CHAT" evidence="1">
    <location>
        <begin position="729"/>
        <end position="1047"/>
    </location>
</feature>
<sequence length="1048" mass="115671">MLPLGLGSFIRNHTSQQDSGVAKYKSFCTTRTVECLNEAIRLTKEAVRLFPKSHKAYPDALSNLSTFHRERYIFTGVIGDLTDAVKTAQDAVTITPEGDRDRPGRLTNLSNALEQRFTTNRNMEDLDRAIALSREAVATTEDGDADLPIMLNNLAKQLGEAHVQGNGNATLLDEAIEALSQAIGLTPCDHLGHKGIMLGNLGVRLHDRYLMKGTEPDLDESIRVTRQALTLLPPDHKDRLGIAAELSNRLGARYATTRVEQDLDNAIDLARKALQATNPGHQSHPMILANLANRLREKYARTKNVEEYLKPAISYTETAIDLTKADHTHLARRLSTLASLLYDLYLAKPMESVTNPNGQTDIKIASLERAISYARQAIDLTEPNHSHYAGRAQDLSQLLSAAGPEHLDEAIQWAEIAVENTSEGHSERAAWLVALASQLVERVVGYQSEALEHLQLGKYSDAARYDVARAKEYLLEAVSDNACNVGTRMKAGRCLMINADTFFLRHGEGEKAYAIAQDMIKSISLIAPRHFQNDDKQHILDSAVGLASEAAAIALATGKDPVHALQSLEEGRGVILGSLYDLRSNIEAVECEHPDLASKFKDLRNKLNAPSPQINDSSAMDMDRFRENEWQQAHADRRRETGRLMEEVINTIRSQPGFDRFLLPPSSSDLIGAAAEGPVVVLNVSYLRCDALIVRPSGIQSLPLDRINYYDVKAKAEALGPEMDSVSMLEWLWDRIVGPVFDFLGFTTMPSDGQWPRVWWVPTGRLVNFPLHAAGHHLETGFRNALDRAISSYSPSIKSIIHSRQRKNAGQDKNSAPSDDRDLVLLTMQHTPDLPGRGYLAHAARETAAVGQLANEMSLSCSSPDCTKPKVLKALENCRILHFAGHGSADSSVPLKSHLLLSDWKTSPLTVQSLLDLDLAARPPFLAYLSACQSGQVANDNSVDESIHLSSAFQLAGFRHVIGTLWEVNDRVCVDMAQLVYEGLKRDGFTDAALSAALHHATRRLRDDWVRNPQPAGQTADTVRPAELWHPEDKACVAHWVPYVHYGV</sequence>
<organism evidence="2 3">
    <name type="scientific">Cercophora samala</name>
    <dbReference type="NCBI Taxonomy" id="330535"/>
    <lineage>
        <taxon>Eukaryota</taxon>
        <taxon>Fungi</taxon>
        <taxon>Dikarya</taxon>
        <taxon>Ascomycota</taxon>
        <taxon>Pezizomycotina</taxon>
        <taxon>Sordariomycetes</taxon>
        <taxon>Sordariomycetidae</taxon>
        <taxon>Sordariales</taxon>
        <taxon>Lasiosphaeriaceae</taxon>
        <taxon>Cercophora</taxon>
    </lineage>
</organism>
<dbReference type="SUPFAM" id="SSF48452">
    <property type="entry name" value="TPR-like"/>
    <property type="match status" value="1"/>
</dbReference>
<evidence type="ECO:0000313" key="2">
    <source>
        <dbReference type="EMBL" id="KAK0666073.1"/>
    </source>
</evidence>
<gene>
    <name evidence="2" type="ORF">QBC41DRAFT_367182</name>
</gene>
<keyword evidence="3" id="KW-1185">Reference proteome</keyword>
<dbReference type="EMBL" id="JAULSY010000096">
    <property type="protein sequence ID" value="KAK0666073.1"/>
    <property type="molecule type" value="Genomic_DNA"/>
</dbReference>
<evidence type="ECO:0000259" key="1">
    <source>
        <dbReference type="Pfam" id="PF12770"/>
    </source>
</evidence>